<dbReference type="Proteomes" id="UP000629287">
    <property type="component" value="Unassembled WGS sequence"/>
</dbReference>
<keyword evidence="2" id="KW-1185">Reference proteome</keyword>
<comment type="caution">
    <text evidence="1">The sequence shown here is derived from an EMBL/GenBank/DDBJ whole genome shotgun (WGS) entry which is preliminary data.</text>
</comment>
<dbReference type="RefSeq" id="WP_046917707.1">
    <property type="nucleotide sequence ID" value="NZ_JADBGF010000001.1"/>
</dbReference>
<protein>
    <submittedName>
        <fullName evidence="1">Uncharacterized protein</fullName>
    </submittedName>
</protein>
<dbReference type="EMBL" id="JADBGF010000001">
    <property type="protein sequence ID" value="MBE1593900.1"/>
    <property type="molecule type" value="Genomic_DNA"/>
</dbReference>
<evidence type="ECO:0000313" key="2">
    <source>
        <dbReference type="Proteomes" id="UP000629287"/>
    </source>
</evidence>
<organism evidence="1 2">
    <name type="scientific">Streptomyces stelliscabiei</name>
    <dbReference type="NCBI Taxonomy" id="146820"/>
    <lineage>
        <taxon>Bacteria</taxon>
        <taxon>Bacillati</taxon>
        <taxon>Actinomycetota</taxon>
        <taxon>Actinomycetes</taxon>
        <taxon>Kitasatosporales</taxon>
        <taxon>Streptomycetaceae</taxon>
        <taxon>Streptomyces</taxon>
    </lineage>
</organism>
<evidence type="ECO:0000313" key="1">
    <source>
        <dbReference type="EMBL" id="MBE1593900.1"/>
    </source>
</evidence>
<dbReference type="AlphaFoldDB" id="A0A8I0TLV3"/>
<proteinExistence type="predicted"/>
<name>A0A8I0TLV3_9ACTN</name>
<gene>
    <name evidence="1" type="ORF">H4687_000029</name>
</gene>
<dbReference type="GeneID" id="86824738"/>
<reference evidence="1 2" key="1">
    <citation type="submission" date="2020-10" db="EMBL/GenBank/DDBJ databases">
        <title>Sequencing the genomes of 1000 actinobacteria strains.</title>
        <authorList>
            <person name="Klenk H.-P."/>
        </authorList>
    </citation>
    <scope>NUCLEOTIDE SEQUENCE [LARGE SCALE GENOMIC DNA]</scope>
    <source>
        <strain evidence="1 2">DSM 41803</strain>
    </source>
</reference>
<accession>A0A8I0TLV3</accession>
<sequence>MHRRQAPRAYADRRLARLLFKIFEDRNGLAWWTPTRRLTVLAVLHGEVGYPGDLVGLIMEEIRRGAIVPHRHPYEIPEYQLVSFAPVSFVDELPLLQYLSDLGLLFLYEEADPPADVPRYGLPDAITRQLLDAGLAGHLDSIDRRLSNLGTPSDELASYERLMAMALASATAGGGHPAFFLPEASRIWAAETEPQWARFAEAEAFLLNELPPRLLGFPDVVELARSACEVRARLLDGPIDLEREFAPVLHAARSLGASHRDAALATVDGITLAPEGLTLVTGLYPGDTVIATVTAAPELALHRAETALTGLADVPGLLLVPGTRLWMPPLHDMVLHEIYAGDPPREVHTHAPF</sequence>